<reference evidence="1" key="2">
    <citation type="submission" date="2020-05" db="UniProtKB">
        <authorList>
            <consortium name="EnsemblMetazoa"/>
        </authorList>
    </citation>
    <scope>IDENTIFICATION</scope>
    <source>
        <strain evidence="1">WRAIR2</strain>
    </source>
</reference>
<dbReference type="Proteomes" id="UP000075884">
    <property type="component" value="Unassembled WGS sequence"/>
</dbReference>
<keyword evidence="2" id="KW-1185">Reference proteome</keyword>
<evidence type="ECO:0008006" key="3">
    <source>
        <dbReference type="Google" id="ProtNLM"/>
    </source>
</evidence>
<accession>A0A182NAH5</accession>
<evidence type="ECO:0000313" key="2">
    <source>
        <dbReference type="Proteomes" id="UP000075884"/>
    </source>
</evidence>
<protein>
    <recommendedName>
        <fullName evidence="3">Integrase catalytic domain-containing protein</fullName>
    </recommendedName>
</protein>
<dbReference type="Pfam" id="PF03564">
    <property type="entry name" value="DUF1759"/>
    <property type="match status" value="1"/>
</dbReference>
<sequence>MESLKRERNRIVQSLTRMDTFLAQYRMSDFSELAPRVDLLNERWKEFLEVAKRISAREDIEESEVLYGNIEDRVMCLKGKLLRKLEAGGASVDVKQERAKEKQGFRLPRLTLPEFSGKYDEWLPFHDMFVMTVHENERLSLVEKMLYLKGALKREALKVLGESTEHWGGLITEIIISKLDDDSQQKWEKLVEESEKSGGLIRLLASADTLDRPTTSVKTTGERRATTNVATELNCAKCDRSHVVENCESFRSLTLAQRREVVEEKRLCANCLKSGHFQAKCWSRVRCHICNRKHHALLHSDNHPKEATFLPKRRSLVYTICRKCLVCYKLNPILIQQPPGQMPLSRVTPSRPFSILYTSSWFEARRGLPNEVYSDNGLNFQGASKVIADFSKLLGSDAIVEDISRYPTSAGIQWHFIPPHAPNFGGL</sequence>
<dbReference type="GO" id="GO:0003676">
    <property type="term" value="F:nucleic acid binding"/>
    <property type="evidence" value="ECO:0007669"/>
    <property type="project" value="InterPro"/>
</dbReference>
<dbReference type="InterPro" id="IPR036397">
    <property type="entry name" value="RNaseH_sf"/>
</dbReference>
<proteinExistence type="predicted"/>
<organism evidence="1 2">
    <name type="scientific">Anopheles dirus</name>
    <dbReference type="NCBI Taxonomy" id="7168"/>
    <lineage>
        <taxon>Eukaryota</taxon>
        <taxon>Metazoa</taxon>
        <taxon>Ecdysozoa</taxon>
        <taxon>Arthropoda</taxon>
        <taxon>Hexapoda</taxon>
        <taxon>Insecta</taxon>
        <taxon>Pterygota</taxon>
        <taxon>Neoptera</taxon>
        <taxon>Endopterygota</taxon>
        <taxon>Diptera</taxon>
        <taxon>Nematocera</taxon>
        <taxon>Culicoidea</taxon>
        <taxon>Culicidae</taxon>
        <taxon>Anophelinae</taxon>
        <taxon>Anopheles</taxon>
    </lineage>
</organism>
<dbReference type="PANTHER" id="PTHR47331">
    <property type="entry name" value="PHD-TYPE DOMAIN-CONTAINING PROTEIN"/>
    <property type="match status" value="1"/>
</dbReference>
<dbReference type="AlphaFoldDB" id="A0A182NAH5"/>
<dbReference type="PANTHER" id="PTHR47331:SF1">
    <property type="entry name" value="GAG-LIKE PROTEIN"/>
    <property type="match status" value="1"/>
</dbReference>
<name>A0A182NAH5_9DIPT</name>
<dbReference type="STRING" id="7168.A0A182NAH5"/>
<evidence type="ECO:0000313" key="1">
    <source>
        <dbReference type="EnsemblMetazoa" id="ADIR004651-PA"/>
    </source>
</evidence>
<dbReference type="EnsemblMetazoa" id="ADIR004651-RA">
    <property type="protein sequence ID" value="ADIR004651-PA"/>
    <property type="gene ID" value="ADIR004651"/>
</dbReference>
<dbReference type="InterPro" id="IPR005312">
    <property type="entry name" value="DUF1759"/>
</dbReference>
<dbReference type="Gene3D" id="3.30.420.10">
    <property type="entry name" value="Ribonuclease H-like superfamily/Ribonuclease H"/>
    <property type="match status" value="1"/>
</dbReference>
<dbReference type="VEuPathDB" id="VectorBase:ADIR004651"/>
<reference evidence="2" key="1">
    <citation type="submission" date="2013-03" db="EMBL/GenBank/DDBJ databases">
        <title>The Genome Sequence of Anopheles dirus WRAIR2.</title>
        <authorList>
            <consortium name="The Broad Institute Genomics Platform"/>
            <person name="Neafsey D.E."/>
            <person name="Walton C."/>
            <person name="Walker B."/>
            <person name="Young S.K."/>
            <person name="Zeng Q."/>
            <person name="Gargeya S."/>
            <person name="Fitzgerald M."/>
            <person name="Haas B."/>
            <person name="Abouelleil A."/>
            <person name="Allen A.W."/>
            <person name="Alvarado L."/>
            <person name="Arachchi H.M."/>
            <person name="Berlin A.M."/>
            <person name="Chapman S.B."/>
            <person name="Gainer-Dewar J."/>
            <person name="Goldberg J."/>
            <person name="Griggs A."/>
            <person name="Gujja S."/>
            <person name="Hansen M."/>
            <person name="Howarth C."/>
            <person name="Imamovic A."/>
            <person name="Ireland A."/>
            <person name="Larimer J."/>
            <person name="McCowan C."/>
            <person name="Murphy C."/>
            <person name="Pearson M."/>
            <person name="Poon T.W."/>
            <person name="Priest M."/>
            <person name="Roberts A."/>
            <person name="Saif S."/>
            <person name="Shea T."/>
            <person name="Sisk P."/>
            <person name="Sykes S."/>
            <person name="Wortman J."/>
            <person name="Nusbaum C."/>
            <person name="Birren B."/>
        </authorList>
    </citation>
    <scope>NUCLEOTIDE SEQUENCE [LARGE SCALE GENOMIC DNA]</scope>
    <source>
        <strain evidence="2">WRAIR2</strain>
    </source>
</reference>